<dbReference type="InterPro" id="IPR009799">
    <property type="entry name" value="EthD_dom"/>
</dbReference>
<protein>
    <recommendedName>
        <fullName evidence="2">EthD domain-containing protein</fullName>
    </recommendedName>
</protein>
<feature type="domain" description="EthD" evidence="2">
    <location>
        <begin position="20"/>
        <end position="102"/>
    </location>
</feature>
<dbReference type="Pfam" id="PF07110">
    <property type="entry name" value="EthD"/>
    <property type="match status" value="1"/>
</dbReference>
<accession>A0ABR3W0X7</accession>
<evidence type="ECO:0000313" key="3">
    <source>
        <dbReference type="EMBL" id="KAL1850405.1"/>
    </source>
</evidence>
<evidence type="ECO:0000259" key="2">
    <source>
        <dbReference type="Pfam" id="PF07110"/>
    </source>
</evidence>
<organism evidence="3 4">
    <name type="scientific">Diaporthe australafricana</name>
    <dbReference type="NCBI Taxonomy" id="127596"/>
    <lineage>
        <taxon>Eukaryota</taxon>
        <taxon>Fungi</taxon>
        <taxon>Dikarya</taxon>
        <taxon>Ascomycota</taxon>
        <taxon>Pezizomycotina</taxon>
        <taxon>Sordariomycetes</taxon>
        <taxon>Sordariomycetidae</taxon>
        <taxon>Diaporthales</taxon>
        <taxon>Diaporthaceae</taxon>
        <taxon>Diaporthe</taxon>
    </lineage>
</organism>
<comment type="similarity">
    <text evidence="1">Belongs to the tpcK family.</text>
</comment>
<name>A0ABR3W0X7_9PEZI</name>
<sequence>MASQSPLIKFDVCLYKKDVVSYDDFVEWATKVYPVKAKPLIQKYVTVNPAHFREPLRHALKTDMGRPGWSIPDYDMVTTYWLHSLDDLRLMTTDPVWAELEEGAQAITNLSIGHFVIGHEVVHFEANEPAAGAGAGSSADKVNA</sequence>
<dbReference type="Proteomes" id="UP001583177">
    <property type="component" value="Unassembled WGS sequence"/>
</dbReference>
<evidence type="ECO:0000256" key="1">
    <source>
        <dbReference type="ARBA" id="ARBA00005986"/>
    </source>
</evidence>
<dbReference type="SUPFAM" id="SSF54909">
    <property type="entry name" value="Dimeric alpha+beta barrel"/>
    <property type="match status" value="1"/>
</dbReference>
<keyword evidence="4" id="KW-1185">Reference proteome</keyword>
<dbReference type="InterPro" id="IPR011008">
    <property type="entry name" value="Dimeric_a/b-barrel"/>
</dbReference>
<comment type="caution">
    <text evidence="3">The sequence shown here is derived from an EMBL/GenBank/DDBJ whole genome shotgun (WGS) entry which is preliminary data.</text>
</comment>
<gene>
    <name evidence="3" type="ORF">Daus18300_012939</name>
</gene>
<reference evidence="3 4" key="1">
    <citation type="journal article" date="2024" name="IMA Fungus">
        <title>IMA Genome - F19 : A genome assembly and annotation guide to empower mycologists, including annotated draft genome sequences of Ceratocystis pirilliformis, Diaporthe australafricana, Fusarium ophioides, Paecilomyces lecythidis, and Sporothrix stenoceras.</title>
        <authorList>
            <person name="Aylward J."/>
            <person name="Wilson A.M."/>
            <person name="Visagie C.M."/>
            <person name="Spraker J."/>
            <person name="Barnes I."/>
            <person name="Buitendag C."/>
            <person name="Ceriani C."/>
            <person name="Del Mar Angel L."/>
            <person name="du Plessis D."/>
            <person name="Fuchs T."/>
            <person name="Gasser K."/>
            <person name="Kramer D."/>
            <person name="Li W."/>
            <person name="Munsamy K."/>
            <person name="Piso A."/>
            <person name="Price J.L."/>
            <person name="Sonnekus B."/>
            <person name="Thomas C."/>
            <person name="van der Nest A."/>
            <person name="van Dijk A."/>
            <person name="van Heerden A."/>
            <person name="van Vuuren N."/>
            <person name="Yilmaz N."/>
            <person name="Duong T.A."/>
            <person name="van der Merwe N.A."/>
            <person name="Wingfield M.J."/>
            <person name="Wingfield B.D."/>
        </authorList>
    </citation>
    <scope>NUCLEOTIDE SEQUENCE [LARGE SCALE GENOMIC DNA]</scope>
    <source>
        <strain evidence="3 4">CMW 18300</strain>
    </source>
</reference>
<proteinExistence type="inferred from homology"/>
<dbReference type="Gene3D" id="3.30.70.100">
    <property type="match status" value="1"/>
</dbReference>
<evidence type="ECO:0000313" key="4">
    <source>
        <dbReference type="Proteomes" id="UP001583177"/>
    </source>
</evidence>
<dbReference type="EMBL" id="JAWRVE010000187">
    <property type="protein sequence ID" value="KAL1850405.1"/>
    <property type="molecule type" value="Genomic_DNA"/>
</dbReference>